<proteinExistence type="predicted"/>
<comment type="caution">
    <text evidence="2">The sequence shown here is derived from an EMBL/GenBank/DDBJ whole genome shotgun (WGS) entry which is preliminary data.</text>
</comment>
<dbReference type="EMBL" id="CAJDYZ010009920">
    <property type="protein sequence ID" value="CAD1477276.1"/>
    <property type="molecule type" value="Genomic_DNA"/>
</dbReference>
<name>A0A6V7HAI2_9HYME</name>
<evidence type="ECO:0000313" key="2">
    <source>
        <dbReference type="EMBL" id="CAD1477276.1"/>
    </source>
</evidence>
<evidence type="ECO:0000313" key="3">
    <source>
        <dbReference type="Proteomes" id="UP000752696"/>
    </source>
</evidence>
<evidence type="ECO:0000256" key="1">
    <source>
        <dbReference type="SAM" id="MobiDB-lite"/>
    </source>
</evidence>
<protein>
    <submittedName>
        <fullName evidence="2">Uncharacterized protein</fullName>
    </submittedName>
</protein>
<organism evidence="2 3">
    <name type="scientific">Heterotrigona itama</name>
    <dbReference type="NCBI Taxonomy" id="395501"/>
    <lineage>
        <taxon>Eukaryota</taxon>
        <taxon>Metazoa</taxon>
        <taxon>Ecdysozoa</taxon>
        <taxon>Arthropoda</taxon>
        <taxon>Hexapoda</taxon>
        <taxon>Insecta</taxon>
        <taxon>Pterygota</taxon>
        <taxon>Neoptera</taxon>
        <taxon>Endopterygota</taxon>
        <taxon>Hymenoptera</taxon>
        <taxon>Apocrita</taxon>
        <taxon>Aculeata</taxon>
        <taxon>Apoidea</taxon>
        <taxon>Anthophila</taxon>
        <taxon>Apidae</taxon>
        <taxon>Heterotrigona</taxon>
    </lineage>
</organism>
<dbReference type="Proteomes" id="UP000752696">
    <property type="component" value="Unassembled WGS sequence"/>
</dbReference>
<sequence>MRRLSHEEISMQVNPPLMSKDSHRDDLPSRWIGQLSVDSAQSRSITIERSGPTNKTHPPGPPFIPSIRFTWLSALRLKDNEGHTFLRTKGLRNQTMHTANLLPKTFAIVTAIFHL</sequence>
<accession>A0A6V7HAI2</accession>
<keyword evidence="3" id="KW-1185">Reference proteome</keyword>
<feature type="region of interest" description="Disordered" evidence="1">
    <location>
        <begin position="1"/>
        <end position="27"/>
    </location>
</feature>
<reference evidence="2" key="1">
    <citation type="submission" date="2020-07" db="EMBL/GenBank/DDBJ databases">
        <authorList>
            <person name="Nazaruddin N."/>
        </authorList>
    </citation>
    <scope>NUCLEOTIDE SEQUENCE</scope>
</reference>
<dbReference type="AlphaFoldDB" id="A0A6V7HAI2"/>
<gene>
    <name evidence="2" type="ORF">MHI_LOCUS719565</name>
</gene>
<feature type="region of interest" description="Disordered" evidence="1">
    <location>
        <begin position="42"/>
        <end position="61"/>
    </location>
</feature>
<feature type="compositionally biased region" description="Polar residues" evidence="1">
    <location>
        <begin position="42"/>
        <end position="56"/>
    </location>
</feature>